<accession>A0A6P8I3F5</accession>
<dbReference type="Proteomes" id="UP000515163">
    <property type="component" value="Unplaced"/>
</dbReference>
<feature type="region of interest" description="Disordered" evidence="1">
    <location>
        <begin position="455"/>
        <end position="601"/>
    </location>
</feature>
<evidence type="ECO:0000256" key="1">
    <source>
        <dbReference type="SAM" id="MobiDB-lite"/>
    </source>
</evidence>
<dbReference type="OrthoDB" id="166212at2759"/>
<feature type="unsure residue" description="D or N" evidence="4">
    <location>
        <position position="319"/>
    </location>
</feature>
<sequence>MAVSFYSKPPINLHNSTPVFNKRIFRAQAGIVLTDEILAILNRPLREGRSETELHKLRSVVNGLKDIHKGLQFIKDALCHVVGYEKVGPNVQVKKQSSETDLSCYYILNGSIEATYMISHGDSNGRKKKISGFYSLQGTGIDCERRDGYEIKYTHIAGDYLGLVSGDGPEYDLPPPDSIRTTEVCEFLRIDRSKFHQAVRTIHSLHVQEIEHFINSGSILRDLPLEQRQRLVSLMARQEYAAGKVIVNQGDFPDHIFFIGKGRCQFFRRVYIKEAKRQELVRLGHIEEGDVFGESSVLDGSPCFCSVSSIGQVRCYLIDKWAIKHDEQLLNLLRKHQHHFYEDSMIQHYIRDSDVWQSYKRNKINELLQTTNKRHIIIDKKHIPEPLAVAVDFGDASRSHSSQSSREREPGEPKNKQPLFIVPRSRRKSSAILQSNAAAVVKAVLLLRRNTEENNKEPLKLPTVKPQPEQQSLIKPNSAPSRYRYVSAAKNDERLRNNSPFPAESHTSVKCGKNIQCSGTSPLDLDNQPKEKQQIAGENIKRPKSVNDMYSSEQSSKCRSKSRGEMAGSGSLNEQKPPVSQKVTFNKGKMKSGLKKGKPLNIAEENTTANKKSKDEQKHVIQDEEKARTSGSGMEKFVSTSGNFIVKEIINTGNPKRLSSPQEYQRFGLSMFAILDNQKDIKNKFGPNPWGVSYAASKWMSRIRKKRLGMLNESDQGSSPVPTPLIVIEEYAPKNRQLSDDEGISSDSERSSEELEFHSEKDSTYTQKMQRRSRSTPSPSLEKLKEEDEEEIEEYEKHEAGKAVKESWYTSIHQARDQSRSYLEQIRKELDVLQHNRKERRRRRGKLQKEGSVTTSEDQLLYNDVKSEEINDECKDNEPDATVDSSESSANQRHRQRKYSTRKRSRTHSTSTAPDNQSFDQGSSKSNGSVRIGRKFSNLQMRNMIGNQGSTGKLSRQEIPLAEEMRTISKHERRRLLLLGKIGL</sequence>
<feature type="compositionally biased region" description="Basic and acidic residues" evidence="1">
    <location>
        <begin position="405"/>
        <end position="415"/>
    </location>
</feature>
<evidence type="ECO:0000313" key="3">
    <source>
        <dbReference type="Proteomes" id="UP000515163"/>
    </source>
</evidence>
<feature type="compositionally biased region" description="Basic and acidic residues" evidence="1">
    <location>
        <begin position="747"/>
        <end position="763"/>
    </location>
</feature>
<dbReference type="RefSeq" id="XP_031563084.1">
    <property type="nucleotide sequence ID" value="XM_031707224.1"/>
</dbReference>
<feature type="region of interest" description="Disordered" evidence="1">
    <location>
        <begin position="395"/>
        <end position="420"/>
    </location>
</feature>
<feature type="compositionally biased region" description="Basic residues" evidence="1">
    <location>
        <begin position="588"/>
        <end position="598"/>
    </location>
</feature>
<dbReference type="InterPro" id="IPR014710">
    <property type="entry name" value="RmlC-like_jellyroll"/>
</dbReference>
<dbReference type="InterPro" id="IPR000595">
    <property type="entry name" value="cNMP-bd_dom"/>
</dbReference>
<feature type="compositionally biased region" description="Basic residues" evidence="1">
    <location>
        <begin position="892"/>
        <end position="907"/>
    </location>
</feature>
<proteinExistence type="predicted"/>
<evidence type="ECO:0000259" key="2">
    <source>
        <dbReference type="PROSITE" id="PS50042"/>
    </source>
</evidence>
<evidence type="ECO:0000313" key="4">
    <source>
        <dbReference type="RefSeq" id="XP_031563084.1"/>
    </source>
</evidence>
<dbReference type="PANTHER" id="PTHR23011:SF41">
    <property type="entry name" value="CYCLIC NUCLEOTIDE-BINDING DOMAIN-CONTAINING PROTEIN"/>
    <property type="match status" value="1"/>
</dbReference>
<name>A0A6P8I3F5_ACTTE</name>
<feature type="compositionally biased region" description="Basic and acidic residues" evidence="1">
    <location>
        <begin position="865"/>
        <end position="878"/>
    </location>
</feature>
<gene>
    <name evidence="4" type="primary">LOC116298696</name>
</gene>
<dbReference type="KEGG" id="aten:116298696"/>
<protein>
    <submittedName>
        <fullName evidence="4">Uncharacterized protein LOC116298696</fullName>
    </submittedName>
</protein>
<feature type="domain" description="Cyclic nucleotide-binding" evidence="2">
    <location>
        <begin position="158"/>
        <end position="216"/>
    </location>
</feature>
<feature type="compositionally biased region" description="Polar residues" evidence="1">
    <location>
        <begin position="913"/>
        <end position="929"/>
    </location>
</feature>
<organism evidence="3 4">
    <name type="scientific">Actinia tenebrosa</name>
    <name type="common">Australian red waratah sea anemone</name>
    <dbReference type="NCBI Taxonomy" id="6105"/>
    <lineage>
        <taxon>Eukaryota</taxon>
        <taxon>Metazoa</taxon>
        <taxon>Cnidaria</taxon>
        <taxon>Anthozoa</taxon>
        <taxon>Hexacorallia</taxon>
        <taxon>Actiniaria</taxon>
        <taxon>Actiniidae</taxon>
        <taxon>Actinia</taxon>
    </lineage>
</organism>
<feature type="compositionally biased region" description="Basic and acidic residues" evidence="1">
    <location>
        <begin position="795"/>
        <end position="804"/>
    </location>
</feature>
<dbReference type="InterPro" id="IPR018490">
    <property type="entry name" value="cNMP-bd_dom_sf"/>
</dbReference>
<dbReference type="PROSITE" id="PS50042">
    <property type="entry name" value="CNMP_BINDING_3"/>
    <property type="match status" value="2"/>
</dbReference>
<keyword evidence="3" id="KW-1185">Reference proteome</keyword>
<feature type="domain" description="Cyclic nucleotide-binding" evidence="2">
    <location>
        <begin position="219"/>
        <end position="320"/>
    </location>
</feature>
<feature type="region of interest" description="Disordered" evidence="1">
    <location>
        <begin position="732"/>
        <end position="804"/>
    </location>
</feature>
<feature type="compositionally biased region" description="Basic residues" evidence="1">
    <location>
        <begin position="837"/>
        <end position="846"/>
    </location>
</feature>
<feature type="compositionally biased region" description="Polar residues" evidence="1">
    <location>
        <begin position="468"/>
        <end position="480"/>
    </location>
</feature>
<dbReference type="SUPFAM" id="SSF51206">
    <property type="entry name" value="cAMP-binding domain-like"/>
    <property type="match status" value="2"/>
</dbReference>
<dbReference type="CDD" id="cd00038">
    <property type="entry name" value="CAP_ED"/>
    <property type="match status" value="1"/>
</dbReference>
<feature type="compositionally biased region" description="Polar residues" evidence="1">
    <location>
        <begin position="497"/>
        <end position="508"/>
    </location>
</feature>
<reference evidence="4" key="1">
    <citation type="submission" date="2025-08" db="UniProtKB">
        <authorList>
            <consortium name="RefSeq"/>
        </authorList>
    </citation>
    <scope>IDENTIFICATION</scope>
    <source>
        <tissue evidence="4">Tentacle</tissue>
    </source>
</reference>
<feature type="region of interest" description="Disordered" evidence="1">
    <location>
        <begin position="835"/>
        <end position="930"/>
    </location>
</feature>
<dbReference type="AlphaFoldDB" id="A0A6P8I3F5"/>
<dbReference type="Pfam" id="PF00027">
    <property type="entry name" value="cNMP_binding"/>
    <property type="match status" value="1"/>
</dbReference>
<dbReference type="InParanoid" id="A0A6P8I3F5"/>
<dbReference type="Gene3D" id="2.60.120.10">
    <property type="entry name" value="Jelly Rolls"/>
    <property type="match status" value="2"/>
</dbReference>
<dbReference type="PANTHER" id="PTHR23011">
    <property type="entry name" value="CYCLIC NUCLEOTIDE-BINDING DOMAIN CONTAINING PROTEIN"/>
    <property type="match status" value="1"/>
</dbReference>
<dbReference type="SMART" id="SM00100">
    <property type="entry name" value="cNMP"/>
    <property type="match status" value="1"/>
</dbReference>